<evidence type="ECO:0000256" key="1">
    <source>
        <dbReference type="ARBA" id="ARBA00001946"/>
    </source>
</evidence>
<dbReference type="OrthoDB" id="4497239at2"/>
<reference evidence="7 8" key="1">
    <citation type="submission" date="2017-02" db="EMBL/GenBank/DDBJ databases">
        <authorList>
            <person name="Peterson S.W."/>
        </authorList>
    </citation>
    <scope>NUCLEOTIDE SEQUENCE [LARGE SCALE GENOMIC DNA]</scope>
    <source>
        <strain evidence="7 8">VKM Ac-2059</strain>
    </source>
</reference>
<dbReference type="Pfam" id="PF00348">
    <property type="entry name" value="polyprenyl_synt"/>
    <property type="match status" value="1"/>
</dbReference>
<dbReference type="GO" id="GO:0004659">
    <property type="term" value="F:prenyltransferase activity"/>
    <property type="evidence" value="ECO:0007669"/>
    <property type="project" value="InterPro"/>
</dbReference>
<protein>
    <submittedName>
        <fullName evidence="7">Geranylgeranyl diphosphate synthase, type II</fullName>
    </submittedName>
</protein>
<sequence length="356" mass="38661">MDHPDLVESSSRGLRHAEEALERYFVLAKRRAEQWGDGYLKLWNVIEQNTSGGKRFRPRMVMTAYVSLGGDDLPAAGQLAAAYEMLHTALIVHDDVIDRDFVRRGIPNVSGSYRDQATTAGFATPAAEHRGMSVAVIAGDLALSGAYGLVDRTGADDVTRLRLRELLDGAVSASAAGELADVDFSLRPEAPTVDEVVDMERLKTAVYSFEAPLQSGAVLAGADDATVTALGEFGRLIGIAYQIVDDVLGVFGDERSTGKSTIGDLREGKRTVLVSYASTREEWMRVRELFGSPALEEDGAEKIRAVLEECGARAYTEALARDYANRAWEALTSPSIPVATRDELRPIVANVLERAR</sequence>
<dbReference type="PROSITE" id="PS00723">
    <property type="entry name" value="POLYPRENYL_SYNTHASE_1"/>
    <property type="match status" value="1"/>
</dbReference>
<evidence type="ECO:0000313" key="8">
    <source>
        <dbReference type="Proteomes" id="UP000190857"/>
    </source>
</evidence>
<keyword evidence="4" id="KW-0479">Metal-binding</keyword>
<dbReference type="CDD" id="cd00685">
    <property type="entry name" value="Trans_IPPS_HT"/>
    <property type="match status" value="1"/>
</dbReference>
<accession>A0A1T5L0P0</accession>
<dbReference type="InterPro" id="IPR008949">
    <property type="entry name" value="Isoprenoid_synthase_dom_sf"/>
</dbReference>
<evidence type="ECO:0000256" key="3">
    <source>
        <dbReference type="ARBA" id="ARBA00022679"/>
    </source>
</evidence>
<dbReference type="Proteomes" id="UP000190857">
    <property type="component" value="Unassembled WGS sequence"/>
</dbReference>
<dbReference type="PANTHER" id="PTHR12001:SF85">
    <property type="entry name" value="SHORT CHAIN ISOPRENYL DIPHOSPHATE SYNTHASE"/>
    <property type="match status" value="1"/>
</dbReference>
<dbReference type="AlphaFoldDB" id="A0A1T5L0P0"/>
<gene>
    <name evidence="7" type="ORF">SAMN06309945_2847</name>
</gene>
<dbReference type="STRING" id="123320.SAMN06309945_2847"/>
<dbReference type="SFLD" id="SFLDS00005">
    <property type="entry name" value="Isoprenoid_Synthase_Type_I"/>
    <property type="match status" value="1"/>
</dbReference>
<keyword evidence="3 6" id="KW-0808">Transferase</keyword>
<evidence type="ECO:0000256" key="4">
    <source>
        <dbReference type="ARBA" id="ARBA00022723"/>
    </source>
</evidence>
<keyword evidence="8" id="KW-1185">Reference proteome</keyword>
<dbReference type="InterPro" id="IPR000092">
    <property type="entry name" value="Polyprenyl_synt"/>
</dbReference>
<dbReference type="SUPFAM" id="SSF48576">
    <property type="entry name" value="Terpenoid synthases"/>
    <property type="match status" value="1"/>
</dbReference>
<dbReference type="RefSeq" id="WP_079728841.1">
    <property type="nucleotide sequence ID" value="NZ_FUZP01000003.1"/>
</dbReference>
<proteinExistence type="inferred from homology"/>
<name>A0A1T5L0P0_9MICO</name>
<evidence type="ECO:0000256" key="2">
    <source>
        <dbReference type="ARBA" id="ARBA00006706"/>
    </source>
</evidence>
<comment type="similarity">
    <text evidence="2 6">Belongs to the FPP/GGPP synthase family.</text>
</comment>
<keyword evidence="5" id="KW-0460">Magnesium</keyword>
<dbReference type="GO" id="GO:0046872">
    <property type="term" value="F:metal ion binding"/>
    <property type="evidence" value="ECO:0007669"/>
    <property type="project" value="UniProtKB-KW"/>
</dbReference>
<dbReference type="Gene3D" id="1.10.600.10">
    <property type="entry name" value="Farnesyl Diphosphate Synthase"/>
    <property type="match status" value="1"/>
</dbReference>
<dbReference type="GO" id="GO:0008299">
    <property type="term" value="P:isoprenoid biosynthetic process"/>
    <property type="evidence" value="ECO:0007669"/>
    <property type="project" value="InterPro"/>
</dbReference>
<dbReference type="PANTHER" id="PTHR12001">
    <property type="entry name" value="GERANYLGERANYL PYROPHOSPHATE SYNTHASE"/>
    <property type="match status" value="1"/>
</dbReference>
<evidence type="ECO:0000256" key="5">
    <source>
        <dbReference type="ARBA" id="ARBA00022842"/>
    </source>
</evidence>
<dbReference type="InterPro" id="IPR033749">
    <property type="entry name" value="Polyprenyl_synt_CS"/>
</dbReference>
<evidence type="ECO:0000256" key="6">
    <source>
        <dbReference type="RuleBase" id="RU004466"/>
    </source>
</evidence>
<dbReference type="EMBL" id="FUZP01000003">
    <property type="protein sequence ID" value="SKC69606.1"/>
    <property type="molecule type" value="Genomic_DNA"/>
</dbReference>
<evidence type="ECO:0000313" key="7">
    <source>
        <dbReference type="EMBL" id="SKC69606.1"/>
    </source>
</evidence>
<organism evidence="7 8">
    <name type="scientific">Okibacterium fritillariae</name>
    <dbReference type="NCBI Taxonomy" id="123320"/>
    <lineage>
        <taxon>Bacteria</taxon>
        <taxon>Bacillati</taxon>
        <taxon>Actinomycetota</taxon>
        <taxon>Actinomycetes</taxon>
        <taxon>Micrococcales</taxon>
        <taxon>Microbacteriaceae</taxon>
        <taxon>Okibacterium</taxon>
    </lineage>
</organism>
<dbReference type="PROSITE" id="PS00444">
    <property type="entry name" value="POLYPRENYL_SYNTHASE_2"/>
    <property type="match status" value="1"/>
</dbReference>
<comment type="cofactor">
    <cofactor evidence="1">
        <name>Mg(2+)</name>
        <dbReference type="ChEBI" id="CHEBI:18420"/>
    </cofactor>
</comment>